<name>A0A8J8PBG1_9EURY</name>
<dbReference type="AlphaFoldDB" id="A0A8J8PBG1"/>
<dbReference type="SMART" id="SM00710">
    <property type="entry name" value="PbH1"/>
    <property type="match status" value="5"/>
</dbReference>
<evidence type="ECO:0000313" key="3">
    <source>
        <dbReference type="Proteomes" id="UP000705823"/>
    </source>
</evidence>
<proteinExistence type="predicted"/>
<dbReference type="OrthoDB" id="202667at2157"/>
<evidence type="ECO:0000313" key="2">
    <source>
        <dbReference type="EMBL" id="TQQ79338.1"/>
    </source>
</evidence>
<dbReference type="InterPro" id="IPR039448">
    <property type="entry name" value="Beta_helix"/>
</dbReference>
<keyword evidence="3" id="KW-1185">Reference proteome</keyword>
<accession>A0A8J8PBG1</accession>
<evidence type="ECO:0000259" key="1">
    <source>
        <dbReference type="Pfam" id="PF13229"/>
    </source>
</evidence>
<dbReference type="InterPro" id="IPR011050">
    <property type="entry name" value="Pectin_lyase_fold/virulence"/>
</dbReference>
<dbReference type="Gene3D" id="2.160.20.10">
    <property type="entry name" value="Single-stranded right-handed beta-helix, Pectin lyase-like"/>
    <property type="match status" value="1"/>
</dbReference>
<comment type="caution">
    <text evidence="2">The sequence shown here is derived from an EMBL/GenBank/DDBJ whole genome shotgun (WGS) entry which is preliminary data.</text>
</comment>
<dbReference type="InterPro" id="IPR006626">
    <property type="entry name" value="PbH1"/>
</dbReference>
<sequence length="473" mass="49832">MDLERRELLIGAGVAGGLGIAGIGVAVLDEKESGATTETPESVDVPHADEFGTVVDAVAVGADPDGGEPINGVLEEYAGDDTLLSFPDGTYRLQPITLADYSRFGIAGARGAKPTFVAEAGNCVGGGSSYLHVKNVDGFLMDSVAFDFTGDSTGGIVRITADGDATITNVRASGQCDDQVALFRLDVVEESATAVAQRLRLDNHSSDSWLTGIYVGKQHAGDVVFRNCTIQGFTDNGLYASAPGLPDGEGGIVHVEGGTYRNNNVANVRLGSAGSVARGVTSISDSPPPSDGEVTANARGFRLRSGHGQLIEDCTVRITDDSRFTHGGIVFHETNGGATVRETRIDIDRDETPAIRLFPRSTDNPETPTVENVEITGGAAGGRAVLLADRDETVFRNCTISQSGENRNGIHFRDSSDCRIIDSRIDVTNYPLVLQNSTVRIENTTLVTPDGTEEIKELAATESDFPPGGNDDR</sequence>
<dbReference type="Pfam" id="PF13229">
    <property type="entry name" value="Beta_helix"/>
    <property type="match status" value="1"/>
</dbReference>
<feature type="domain" description="Right handed beta helix" evidence="1">
    <location>
        <begin position="335"/>
        <end position="446"/>
    </location>
</feature>
<dbReference type="EMBL" id="RKLU01000005">
    <property type="protein sequence ID" value="TQQ79338.1"/>
    <property type="molecule type" value="Genomic_DNA"/>
</dbReference>
<protein>
    <submittedName>
        <fullName evidence="2">Right-handed parallel beta-helix repeat-containing protein</fullName>
    </submittedName>
</protein>
<dbReference type="InterPro" id="IPR012334">
    <property type="entry name" value="Pectin_lyas_fold"/>
</dbReference>
<organism evidence="2 3">
    <name type="scientific">Halonotius terrestris</name>
    <dbReference type="NCBI Taxonomy" id="2487750"/>
    <lineage>
        <taxon>Archaea</taxon>
        <taxon>Methanobacteriati</taxon>
        <taxon>Methanobacteriota</taxon>
        <taxon>Stenosarchaea group</taxon>
        <taxon>Halobacteria</taxon>
        <taxon>Halobacteriales</taxon>
        <taxon>Haloferacaceae</taxon>
        <taxon>Halonotius</taxon>
    </lineage>
</organism>
<dbReference type="RefSeq" id="WP_142980374.1">
    <property type="nucleotide sequence ID" value="NZ_RKLU01000005.1"/>
</dbReference>
<gene>
    <name evidence="2" type="ORF">EGH24_11955</name>
</gene>
<dbReference type="SUPFAM" id="SSF51126">
    <property type="entry name" value="Pectin lyase-like"/>
    <property type="match status" value="1"/>
</dbReference>
<reference evidence="2" key="1">
    <citation type="submission" date="2019-02" db="EMBL/GenBank/DDBJ databases">
        <title>Halonotius sp. a new haloarchaeum isolated from saline soil.</title>
        <authorList>
            <person name="Duran-Viseras A."/>
            <person name="Sanchez-Porro C."/>
            <person name="Ventosa A."/>
        </authorList>
    </citation>
    <scope>NUCLEOTIDE SEQUENCE</scope>
    <source>
        <strain evidence="2">F15B</strain>
    </source>
</reference>
<dbReference type="Proteomes" id="UP000705823">
    <property type="component" value="Unassembled WGS sequence"/>
</dbReference>